<dbReference type="EMBL" id="AP017386">
    <property type="protein sequence ID" value="BAV53187.1"/>
    <property type="molecule type" value="Genomic_DNA"/>
</dbReference>
<geneLocation type="mitochondrion" evidence="1"/>
<gene>
    <name evidence="1" type="primary">orf88</name>
</gene>
<protein>
    <submittedName>
        <fullName evidence="1">Uncharacterized protein</fullName>
    </submittedName>
</protein>
<sequence length="88" mass="10381">MYRYEQVFRFRKSNLNRRASCAYSDKAEHELLSKDLTSEISILRFSTNPHEKILSFKLSLTNFANCPSLQMVNVFRLAISPWLLYPSF</sequence>
<accession>A0A1B4Z161</accession>
<reference evidence="1" key="1">
    <citation type="journal article" date="2016" name="PLoS ONE">
        <title>Whole Mitochondrial Genome Sequencing and Re-Examination of a Cytoplasmic Male Sterility-Associated Gene in Boro-Taichung-Type Cytoplasmic Male Sterile Rice.</title>
        <authorList>
            <person name="Kazama T."/>
            <person name="Toriyama K."/>
        </authorList>
    </citation>
    <scope>NUCLEOTIDE SEQUENCE</scope>
    <source>
        <strain evidence="1">BT-CMS</strain>
    </source>
</reference>
<dbReference type="AlphaFoldDB" id="A0A1B4Z161"/>
<keyword evidence="1" id="KW-0496">Mitochondrion</keyword>
<organism evidence="1">
    <name type="scientific">Oryza sativa subsp. indica</name>
    <name type="common">Rice</name>
    <dbReference type="NCBI Taxonomy" id="39946"/>
    <lineage>
        <taxon>Eukaryota</taxon>
        <taxon>Viridiplantae</taxon>
        <taxon>Streptophyta</taxon>
        <taxon>Embryophyta</taxon>
        <taxon>Tracheophyta</taxon>
        <taxon>Spermatophyta</taxon>
        <taxon>Magnoliopsida</taxon>
        <taxon>Liliopsida</taxon>
        <taxon>Poales</taxon>
        <taxon>Poaceae</taxon>
        <taxon>BOP clade</taxon>
        <taxon>Oryzoideae</taxon>
        <taxon>Oryzeae</taxon>
        <taxon>Oryzinae</taxon>
        <taxon>Oryza</taxon>
        <taxon>Oryza sativa</taxon>
    </lineage>
</organism>
<evidence type="ECO:0000313" key="1">
    <source>
        <dbReference type="EMBL" id="BAV53187.1"/>
    </source>
</evidence>
<name>A0A1B4Z161_ORYSI</name>
<dbReference type="EMBL" id="AP017386">
    <property type="protein sequence ID" value="BAV53211.1"/>
    <property type="molecule type" value="Genomic_DNA"/>
</dbReference>
<proteinExistence type="predicted"/>